<protein>
    <submittedName>
        <fullName evidence="1">Uncharacterized protein</fullName>
    </submittedName>
</protein>
<sequence length="64" mass="7326">MDRQQLENPAAEPVENMIELRRELAEGSRRGDDGIIRRVQRGDRIGQRGGNRFFAVFPELTDEG</sequence>
<gene>
    <name evidence="1" type="ORF">SDC9_146588</name>
</gene>
<dbReference type="EMBL" id="VSSQ01045492">
    <property type="protein sequence ID" value="MPM99397.1"/>
    <property type="molecule type" value="Genomic_DNA"/>
</dbReference>
<dbReference type="AlphaFoldDB" id="A0A645EBP3"/>
<reference evidence="1" key="1">
    <citation type="submission" date="2019-08" db="EMBL/GenBank/DDBJ databases">
        <authorList>
            <person name="Kucharzyk K."/>
            <person name="Murdoch R.W."/>
            <person name="Higgins S."/>
            <person name="Loffler F."/>
        </authorList>
    </citation>
    <scope>NUCLEOTIDE SEQUENCE</scope>
</reference>
<name>A0A645EBP3_9ZZZZ</name>
<organism evidence="1">
    <name type="scientific">bioreactor metagenome</name>
    <dbReference type="NCBI Taxonomy" id="1076179"/>
    <lineage>
        <taxon>unclassified sequences</taxon>
        <taxon>metagenomes</taxon>
        <taxon>ecological metagenomes</taxon>
    </lineage>
</organism>
<proteinExistence type="predicted"/>
<comment type="caution">
    <text evidence="1">The sequence shown here is derived from an EMBL/GenBank/DDBJ whole genome shotgun (WGS) entry which is preliminary data.</text>
</comment>
<accession>A0A645EBP3</accession>
<evidence type="ECO:0000313" key="1">
    <source>
        <dbReference type="EMBL" id="MPM99397.1"/>
    </source>
</evidence>